<gene>
    <name evidence="2" type="ORF">IAB60_10985</name>
</gene>
<feature type="compositionally biased region" description="Low complexity" evidence="1">
    <location>
        <begin position="53"/>
        <end position="67"/>
    </location>
</feature>
<evidence type="ECO:0000313" key="2">
    <source>
        <dbReference type="EMBL" id="HIT42595.1"/>
    </source>
</evidence>
<sequence length="94" mass="10456">MTIKEIKRRNERLKRRLWLTFVLPAFLAALIIRIVKTLARIKIRNLAESVSMDSGDASPDPAASPADSKPEPVPVTLPKVPVEEVSVERVSVKV</sequence>
<protein>
    <submittedName>
        <fullName evidence="2">Uncharacterized protein</fullName>
    </submittedName>
</protein>
<proteinExistence type="predicted"/>
<accession>A0A9D1KGA2</accession>
<reference evidence="2" key="2">
    <citation type="journal article" date="2021" name="PeerJ">
        <title>Extensive microbial diversity within the chicken gut microbiome revealed by metagenomics and culture.</title>
        <authorList>
            <person name="Gilroy R."/>
            <person name="Ravi A."/>
            <person name="Getino M."/>
            <person name="Pursley I."/>
            <person name="Horton D.L."/>
            <person name="Alikhan N.F."/>
            <person name="Baker D."/>
            <person name="Gharbi K."/>
            <person name="Hall N."/>
            <person name="Watson M."/>
            <person name="Adriaenssens E.M."/>
            <person name="Foster-Nyarko E."/>
            <person name="Jarju S."/>
            <person name="Secka A."/>
            <person name="Antonio M."/>
            <person name="Oren A."/>
            <person name="Chaudhuri R.R."/>
            <person name="La Ragione R."/>
            <person name="Hildebrand F."/>
            <person name="Pallen M.J."/>
        </authorList>
    </citation>
    <scope>NUCLEOTIDE SEQUENCE</scope>
    <source>
        <strain evidence="2">CHK123-3438</strain>
    </source>
</reference>
<comment type="caution">
    <text evidence="2">The sequence shown here is derived from an EMBL/GenBank/DDBJ whole genome shotgun (WGS) entry which is preliminary data.</text>
</comment>
<feature type="region of interest" description="Disordered" evidence="1">
    <location>
        <begin position="50"/>
        <end position="77"/>
    </location>
</feature>
<evidence type="ECO:0000256" key="1">
    <source>
        <dbReference type="SAM" id="MobiDB-lite"/>
    </source>
</evidence>
<organism evidence="2 3">
    <name type="scientific">Candidatus Caccovicinus merdipullorum</name>
    <dbReference type="NCBI Taxonomy" id="2840724"/>
    <lineage>
        <taxon>Bacteria</taxon>
        <taxon>Bacillati</taxon>
        <taxon>Bacillota</taxon>
        <taxon>Clostridia</taxon>
        <taxon>Eubacteriales</taxon>
        <taxon>Candidatus Caccovicinus</taxon>
    </lineage>
</organism>
<reference evidence="2" key="1">
    <citation type="submission" date="2020-10" db="EMBL/GenBank/DDBJ databases">
        <authorList>
            <person name="Gilroy R."/>
        </authorList>
    </citation>
    <scope>NUCLEOTIDE SEQUENCE</scope>
    <source>
        <strain evidence="2">CHK123-3438</strain>
    </source>
</reference>
<dbReference type="AlphaFoldDB" id="A0A9D1KGA2"/>
<dbReference type="EMBL" id="DVKS01000185">
    <property type="protein sequence ID" value="HIT42595.1"/>
    <property type="molecule type" value="Genomic_DNA"/>
</dbReference>
<dbReference type="Proteomes" id="UP000886860">
    <property type="component" value="Unassembled WGS sequence"/>
</dbReference>
<evidence type="ECO:0000313" key="3">
    <source>
        <dbReference type="Proteomes" id="UP000886860"/>
    </source>
</evidence>
<name>A0A9D1KGA2_9FIRM</name>